<evidence type="ECO:0000256" key="2">
    <source>
        <dbReference type="SAM" id="SignalP"/>
    </source>
</evidence>
<feature type="signal peptide" evidence="2">
    <location>
        <begin position="1"/>
        <end position="20"/>
    </location>
</feature>
<dbReference type="InterPro" id="IPR041324">
    <property type="entry name" value="AgI/II_N"/>
</dbReference>
<sequence>MKQLTYILFILSVTFLTACSANESADKSSESEKATEQKQEETEESGVSVDKGLLNVEVTVPASFIEGEDIDTVIAEAEEDGAKEVTKNEDGSITYKMSKSDHKKMMTEMGTSITDAIEEMKSSGDYVSIKDITHNKSFTEFTLLVDKASFENSFDGFAILGLGFQGSMYQLFNGENPDNYKVTITVKDESTQEVIDEVIYPDAFEAMAEAEEATTE</sequence>
<name>A0A396S859_9BACL</name>
<reference evidence="4 5" key="1">
    <citation type="submission" date="2018-08" db="EMBL/GenBank/DDBJ databases">
        <title>Lysinibacillus sp. YLB-03 draft genome sequence.</title>
        <authorList>
            <person name="Yu L."/>
        </authorList>
    </citation>
    <scope>NUCLEOTIDE SEQUENCE [LARGE SCALE GENOMIC DNA]</scope>
    <source>
        <strain evidence="4 5">YLB-03</strain>
    </source>
</reference>
<dbReference type="PROSITE" id="PS51257">
    <property type="entry name" value="PROKAR_LIPOPROTEIN"/>
    <property type="match status" value="1"/>
</dbReference>
<dbReference type="Pfam" id="PF18652">
    <property type="entry name" value="Adhesin_P1_N"/>
    <property type="match status" value="1"/>
</dbReference>
<feature type="compositionally biased region" description="Basic and acidic residues" evidence="1">
    <location>
        <begin position="24"/>
        <end position="40"/>
    </location>
</feature>
<keyword evidence="5" id="KW-1185">Reference proteome</keyword>
<dbReference type="OrthoDB" id="1849839at2"/>
<proteinExistence type="predicted"/>
<evidence type="ECO:0000256" key="1">
    <source>
        <dbReference type="SAM" id="MobiDB-lite"/>
    </source>
</evidence>
<evidence type="ECO:0000259" key="3">
    <source>
        <dbReference type="Pfam" id="PF18652"/>
    </source>
</evidence>
<feature type="region of interest" description="Disordered" evidence="1">
    <location>
        <begin position="22"/>
        <end position="50"/>
    </location>
</feature>
<feature type="domain" description="Antigen I/II N-terminal" evidence="3">
    <location>
        <begin position="55"/>
        <end position="136"/>
    </location>
</feature>
<dbReference type="RefSeq" id="WP_118876211.1">
    <property type="nucleotide sequence ID" value="NZ_QWEI01000004.1"/>
</dbReference>
<dbReference type="EMBL" id="QWEI01000004">
    <property type="protein sequence ID" value="RHW36687.1"/>
    <property type="molecule type" value="Genomic_DNA"/>
</dbReference>
<dbReference type="AlphaFoldDB" id="A0A396S859"/>
<accession>A0A396S859</accession>
<feature type="chain" id="PRO_5039456894" description="Antigen I/II N-terminal domain-containing protein" evidence="2">
    <location>
        <begin position="21"/>
        <end position="216"/>
    </location>
</feature>
<organism evidence="4 5">
    <name type="scientific">Ureibacillus yapensis</name>
    <dbReference type="NCBI Taxonomy" id="2304605"/>
    <lineage>
        <taxon>Bacteria</taxon>
        <taxon>Bacillati</taxon>
        <taxon>Bacillota</taxon>
        <taxon>Bacilli</taxon>
        <taxon>Bacillales</taxon>
        <taxon>Caryophanaceae</taxon>
        <taxon>Ureibacillus</taxon>
    </lineage>
</organism>
<dbReference type="Proteomes" id="UP000265692">
    <property type="component" value="Unassembled WGS sequence"/>
</dbReference>
<keyword evidence="2" id="KW-0732">Signal</keyword>
<evidence type="ECO:0000313" key="5">
    <source>
        <dbReference type="Proteomes" id="UP000265692"/>
    </source>
</evidence>
<comment type="caution">
    <text evidence="4">The sequence shown here is derived from an EMBL/GenBank/DDBJ whole genome shotgun (WGS) entry which is preliminary data.</text>
</comment>
<protein>
    <recommendedName>
        <fullName evidence="3">Antigen I/II N-terminal domain-containing protein</fullName>
    </recommendedName>
</protein>
<evidence type="ECO:0000313" key="4">
    <source>
        <dbReference type="EMBL" id="RHW36687.1"/>
    </source>
</evidence>
<gene>
    <name evidence="4" type="ORF">D1B33_09815</name>
</gene>